<dbReference type="EMBL" id="JACHLR010000008">
    <property type="protein sequence ID" value="MBB4858833.1"/>
    <property type="molecule type" value="Genomic_DNA"/>
</dbReference>
<evidence type="ECO:0000256" key="2">
    <source>
        <dbReference type="SAM" id="SignalP"/>
    </source>
</evidence>
<reference evidence="3 4" key="1">
    <citation type="submission" date="2020-08" db="EMBL/GenBank/DDBJ databases">
        <title>Functional genomics of gut bacteria from endangered species of beetles.</title>
        <authorList>
            <person name="Carlos-Shanley C."/>
        </authorList>
    </citation>
    <scope>NUCLEOTIDE SEQUENCE [LARGE SCALE GENOMIC DNA]</scope>
    <source>
        <strain evidence="3 4">S00245</strain>
    </source>
</reference>
<dbReference type="AlphaFoldDB" id="A0A7W7NVT3"/>
<protein>
    <recommendedName>
        <fullName evidence="5">UrcA family protein</fullName>
    </recommendedName>
</protein>
<evidence type="ECO:0000313" key="3">
    <source>
        <dbReference type="EMBL" id="MBB4858833.1"/>
    </source>
</evidence>
<organism evidence="3 4">
    <name type="scientific">Novosphingobium chloroacetimidivorans</name>
    <dbReference type="NCBI Taxonomy" id="1428314"/>
    <lineage>
        <taxon>Bacteria</taxon>
        <taxon>Pseudomonadati</taxon>
        <taxon>Pseudomonadota</taxon>
        <taxon>Alphaproteobacteria</taxon>
        <taxon>Sphingomonadales</taxon>
        <taxon>Sphingomonadaceae</taxon>
        <taxon>Novosphingobium</taxon>
    </lineage>
</organism>
<sequence>MRTIPLLAAAALVTTAPFTPASAQVDWGSMIQSEAMGSAIAEAGREGSRASSRPRARSRVATSGTSQSRAQARSSCRRIRGWAAEGRDLPDLGRMLRLCEQNGY</sequence>
<gene>
    <name evidence="3" type="ORF">HNO88_002159</name>
</gene>
<evidence type="ECO:0000256" key="1">
    <source>
        <dbReference type="SAM" id="MobiDB-lite"/>
    </source>
</evidence>
<feature type="chain" id="PRO_5031149734" description="UrcA family protein" evidence="2">
    <location>
        <begin position="24"/>
        <end position="104"/>
    </location>
</feature>
<accession>A0A7W7NVT3</accession>
<feature type="signal peptide" evidence="2">
    <location>
        <begin position="1"/>
        <end position="23"/>
    </location>
</feature>
<dbReference type="RefSeq" id="WP_184244881.1">
    <property type="nucleotide sequence ID" value="NZ_JACHLR010000008.1"/>
</dbReference>
<proteinExistence type="predicted"/>
<dbReference type="Proteomes" id="UP000555448">
    <property type="component" value="Unassembled WGS sequence"/>
</dbReference>
<keyword evidence="4" id="KW-1185">Reference proteome</keyword>
<name>A0A7W7NVT3_9SPHN</name>
<comment type="caution">
    <text evidence="3">The sequence shown here is derived from an EMBL/GenBank/DDBJ whole genome shotgun (WGS) entry which is preliminary data.</text>
</comment>
<keyword evidence="2" id="KW-0732">Signal</keyword>
<evidence type="ECO:0008006" key="5">
    <source>
        <dbReference type="Google" id="ProtNLM"/>
    </source>
</evidence>
<feature type="region of interest" description="Disordered" evidence="1">
    <location>
        <begin position="38"/>
        <end position="74"/>
    </location>
</feature>
<evidence type="ECO:0000313" key="4">
    <source>
        <dbReference type="Proteomes" id="UP000555448"/>
    </source>
</evidence>